<evidence type="ECO:0000256" key="13">
    <source>
        <dbReference type="SAM" id="MobiDB-lite"/>
    </source>
</evidence>
<dbReference type="Gene3D" id="4.10.60.10">
    <property type="entry name" value="Zinc finger, CCHC-type"/>
    <property type="match status" value="1"/>
</dbReference>
<dbReference type="InterPro" id="IPR043502">
    <property type="entry name" value="DNA/RNA_pol_sf"/>
</dbReference>
<dbReference type="PROSITE" id="PS50175">
    <property type="entry name" value="ASP_PROT_RETROV"/>
    <property type="match status" value="1"/>
</dbReference>
<keyword evidence="19" id="KW-1185">Reference proteome</keyword>
<evidence type="ECO:0000259" key="15">
    <source>
        <dbReference type="PROSITE" id="PS50175"/>
    </source>
</evidence>
<dbReference type="InterPro" id="IPR001584">
    <property type="entry name" value="Integrase_cat-core"/>
</dbReference>
<dbReference type="PROSITE" id="PS50878">
    <property type="entry name" value="RT_POL"/>
    <property type="match status" value="1"/>
</dbReference>
<dbReference type="Gene3D" id="3.30.420.10">
    <property type="entry name" value="Ribonuclease H-like superfamily/Ribonuclease H"/>
    <property type="match status" value="1"/>
</dbReference>
<gene>
    <name evidence="18" type="ORF">PARMNEM_LOCUS16422</name>
</gene>
<dbReference type="Pfam" id="PF17919">
    <property type="entry name" value="RT_RNaseH_2"/>
    <property type="match status" value="1"/>
</dbReference>
<keyword evidence="12" id="KW-0479">Metal-binding</keyword>
<evidence type="ECO:0000256" key="1">
    <source>
        <dbReference type="ARBA" id="ARBA00012493"/>
    </source>
</evidence>
<dbReference type="SUPFAM" id="SSF50630">
    <property type="entry name" value="Acid proteases"/>
    <property type="match status" value="1"/>
</dbReference>
<dbReference type="Gene3D" id="1.10.340.70">
    <property type="match status" value="1"/>
</dbReference>
<keyword evidence="5" id="KW-0540">Nuclease</keyword>
<organism evidence="18 19">
    <name type="scientific">Parnassius mnemosyne</name>
    <name type="common">clouded apollo</name>
    <dbReference type="NCBI Taxonomy" id="213953"/>
    <lineage>
        <taxon>Eukaryota</taxon>
        <taxon>Metazoa</taxon>
        <taxon>Ecdysozoa</taxon>
        <taxon>Arthropoda</taxon>
        <taxon>Hexapoda</taxon>
        <taxon>Insecta</taxon>
        <taxon>Pterygota</taxon>
        <taxon>Neoptera</taxon>
        <taxon>Endopterygota</taxon>
        <taxon>Lepidoptera</taxon>
        <taxon>Glossata</taxon>
        <taxon>Ditrysia</taxon>
        <taxon>Papilionoidea</taxon>
        <taxon>Papilionidae</taxon>
        <taxon>Parnassiinae</taxon>
        <taxon>Parnassini</taxon>
        <taxon>Parnassius</taxon>
        <taxon>Driopa</taxon>
    </lineage>
</organism>
<dbReference type="GO" id="GO:0003964">
    <property type="term" value="F:RNA-directed DNA polymerase activity"/>
    <property type="evidence" value="ECO:0007669"/>
    <property type="project" value="UniProtKB-KW"/>
</dbReference>
<dbReference type="FunFam" id="3.30.420.10:FF:000032">
    <property type="entry name" value="Retrovirus-related Pol polyprotein from transposon 297-like Protein"/>
    <property type="match status" value="1"/>
</dbReference>
<keyword evidence="4" id="KW-0548">Nucleotidyltransferase</keyword>
<dbReference type="Gene3D" id="2.40.70.10">
    <property type="entry name" value="Acid Proteases"/>
    <property type="match status" value="1"/>
</dbReference>
<evidence type="ECO:0000256" key="8">
    <source>
        <dbReference type="ARBA" id="ARBA00022801"/>
    </source>
</evidence>
<dbReference type="GO" id="GO:0015074">
    <property type="term" value="P:DNA integration"/>
    <property type="evidence" value="ECO:0007669"/>
    <property type="project" value="InterPro"/>
</dbReference>
<dbReference type="Proteomes" id="UP001314205">
    <property type="component" value="Unassembled WGS sequence"/>
</dbReference>
<dbReference type="Gene3D" id="3.30.70.270">
    <property type="match status" value="2"/>
</dbReference>
<dbReference type="GO" id="GO:0004190">
    <property type="term" value="F:aspartic-type endopeptidase activity"/>
    <property type="evidence" value="ECO:0007669"/>
    <property type="project" value="UniProtKB-KW"/>
</dbReference>
<evidence type="ECO:0000259" key="17">
    <source>
        <dbReference type="PROSITE" id="PS50994"/>
    </source>
</evidence>
<keyword evidence="8" id="KW-0378">Hydrolase</keyword>
<keyword evidence="6" id="KW-0064">Aspartyl protease</keyword>
<keyword evidence="2" id="KW-0645">Protease</keyword>
<evidence type="ECO:0000256" key="12">
    <source>
        <dbReference type="PROSITE-ProRule" id="PRU00047"/>
    </source>
</evidence>
<dbReference type="PANTHER" id="PTHR37984">
    <property type="entry name" value="PROTEIN CBG26694"/>
    <property type="match status" value="1"/>
</dbReference>
<dbReference type="InterPro" id="IPR012337">
    <property type="entry name" value="RNaseH-like_sf"/>
</dbReference>
<dbReference type="InterPro" id="IPR050951">
    <property type="entry name" value="Retrovirus_Pol_polyprotein"/>
</dbReference>
<dbReference type="EMBL" id="CAVLGL010000094">
    <property type="protein sequence ID" value="CAK1597155.1"/>
    <property type="molecule type" value="Genomic_DNA"/>
</dbReference>
<evidence type="ECO:0000313" key="19">
    <source>
        <dbReference type="Proteomes" id="UP001314205"/>
    </source>
</evidence>
<dbReference type="CDD" id="cd00303">
    <property type="entry name" value="retropepsin_like"/>
    <property type="match status" value="1"/>
</dbReference>
<dbReference type="GO" id="GO:0006508">
    <property type="term" value="P:proteolysis"/>
    <property type="evidence" value="ECO:0007669"/>
    <property type="project" value="UniProtKB-KW"/>
</dbReference>
<dbReference type="PROSITE" id="PS50994">
    <property type="entry name" value="INTEGRASE"/>
    <property type="match status" value="1"/>
</dbReference>
<dbReference type="Pfam" id="PF17921">
    <property type="entry name" value="Integrase_H2C2"/>
    <property type="match status" value="1"/>
</dbReference>
<keyword evidence="12" id="KW-0863">Zinc-finger</keyword>
<comment type="caution">
    <text evidence="18">The sequence shown here is derived from an EMBL/GenBank/DDBJ whole genome shotgun (WGS) entry which is preliminary data.</text>
</comment>
<evidence type="ECO:0000256" key="5">
    <source>
        <dbReference type="ARBA" id="ARBA00022722"/>
    </source>
</evidence>
<dbReference type="PANTHER" id="PTHR37984:SF5">
    <property type="entry name" value="PROTEIN NYNRIN-LIKE"/>
    <property type="match status" value="1"/>
</dbReference>
<dbReference type="InterPro" id="IPR036875">
    <property type="entry name" value="Znf_CCHC_sf"/>
</dbReference>
<dbReference type="FunFam" id="3.30.70.270:FF:000020">
    <property type="entry name" value="Transposon Tf2-6 polyprotein-like Protein"/>
    <property type="match status" value="1"/>
</dbReference>
<evidence type="ECO:0000256" key="7">
    <source>
        <dbReference type="ARBA" id="ARBA00022759"/>
    </source>
</evidence>
<dbReference type="InterPro" id="IPR041588">
    <property type="entry name" value="Integrase_H2C2"/>
</dbReference>
<dbReference type="Gene3D" id="3.10.10.10">
    <property type="entry name" value="HIV Type 1 Reverse Transcriptase, subunit A, domain 1"/>
    <property type="match status" value="1"/>
</dbReference>
<dbReference type="InterPro" id="IPR021109">
    <property type="entry name" value="Peptidase_aspartic_dom_sf"/>
</dbReference>
<dbReference type="EC" id="2.7.7.49" evidence="1"/>
<evidence type="ECO:0000256" key="9">
    <source>
        <dbReference type="ARBA" id="ARBA00022918"/>
    </source>
</evidence>
<evidence type="ECO:0000259" key="16">
    <source>
        <dbReference type="PROSITE" id="PS50878"/>
    </source>
</evidence>
<dbReference type="InterPro" id="IPR041577">
    <property type="entry name" value="RT_RNaseH_2"/>
</dbReference>
<dbReference type="GO" id="GO:0042575">
    <property type="term" value="C:DNA polymerase complex"/>
    <property type="evidence" value="ECO:0007669"/>
    <property type="project" value="UniProtKB-ARBA"/>
</dbReference>
<protein>
    <recommendedName>
        <fullName evidence="1">RNA-directed DNA polymerase</fullName>
        <ecNumber evidence="1">2.7.7.49</ecNumber>
    </recommendedName>
</protein>
<dbReference type="GO" id="GO:0003677">
    <property type="term" value="F:DNA binding"/>
    <property type="evidence" value="ECO:0007669"/>
    <property type="project" value="UniProtKB-KW"/>
</dbReference>
<keyword evidence="9" id="KW-0695">RNA-directed DNA polymerase</keyword>
<feature type="domain" description="CCHC-type" evidence="14">
    <location>
        <begin position="240"/>
        <end position="255"/>
    </location>
</feature>
<dbReference type="InterPro" id="IPR001995">
    <property type="entry name" value="Peptidase_A2_cat"/>
</dbReference>
<name>A0AAV1LNW0_9NEOP</name>
<feature type="domain" description="Integrase catalytic" evidence="17">
    <location>
        <begin position="1036"/>
        <end position="1193"/>
    </location>
</feature>
<dbReference type="InterPro" id="IPR000477">
    <property type="entry name" value="RT_dom"/>
</dbReference>
<evidence type="ECO:0000256" key="11">
    <source>
        <dbReference type="ARBA" id="ARBA00023268"/>
    </source>
</evidence>
<keyword evidence="12" id="KW-0862">Zinc</keyword>
<sequence>MSGPYIGGLGECKRRYGDTTTSEEDEDDEIFFQNKRTSMLTKRRRVSPIDAEVIPKFCPDDQTSNVTGWLHKIDQLGDIYGWNCKDRQFIMQLRLAGSAREWYDDLDDYALTWDGWKEALQTAFPRSTDYVDRLETMLARSKSDYETMTKYYHEKLSLLKKCNINGEHAISCIIRGLPHELRANAKAYNCETPEQLYFGYLSSLENFKRSETSAFTPRNSIWRKNTQITSGRRQLVPKICYVCRRPGHERKDCQQRCDVCQRLGHATAACWYATGTAANSGVGPMQQQAYKVSDVLHVTLNKYPHIYKKRVIVNGIKLMAYIDTGSKLSILTITQAQKMKLKTRPSVIVMKGFGGACSYSLGTCQIIVNVDDLFLVGDVELTDCKLPDIDLIIGQSMINQENVSLVTTSNLVKFVPTFTLGDVLTKNSFNIIEYVSKFPVFTKLDVTIPSRTYAYISVSVDCDSNTDKNEHAFLTHAVCFQLGGLSYYIPEAIINSSMSYLKVLNVGNETISWPANKLVARAEILKQKNNSFETNTLIIDKVTNKSEIKLSDIDVGIIRKSTSEYASPVVLVKKKGGDYRLCVDYRALNANTIKDRYPLPHIEDQVTRLSGKSYFTTLDLAQGYYQVPIDDESIRKTAFITQSGLYEFLKMPFGLSNAPAVFARLIQVTLGEVSHEIALYLDDVMIPTISVKRGLELLEQVLGLLEKANLKLNLKKCSFLKNTTNYLGHEISAGTIQPGRAKINCVAEYRRPRNVHEVRQFIGLTSYFRKFIRNFAQIAQPLTELTKKDIEWHWDSQQEQAFRTLKQRLIERPVLGIYDKDAKTQLHTDASKLGLGGVLIQHQRDGIPVKIVTDCAALRTTLVKKDLIPRIARWWLTIQDFDLEIEYRPGERMKHVDALSRNPSSNFVLMIDNDDWLKTLQMQDEGIQNILAQFREQSINPDLIANYVVKDNLLFRKTFGGERFVIPKLAKYGLLQKLHDQIGHPGFEKCEKTIKAQFWFPGMTRFIRKYINACLQCAFGKGNHGKLEGELHPIDKAACPMHTIHADHLGPFIKTRKGNTYILVVIDAFTKFVFARAAKNCSSIETIRLLKDILSQFGNPKRIITDRGKAFTSRYFKLFSIELQFKHILNAIACPRSNGQVERVNRTLLNGLNTISDSECTWDNKLSDVVWGINNTPNSTTGHTPFSLMFGHDNSRFPCFPKEFPQDYDSQQQNLQTRRKDAKFRIDRNMTLMKSRFDRKHKKCQKYKIGDLVLWKGGVSRDTTAKVTKKLNSSYTGPYKVCRAEQSLDRYKISSIMGMKGYRRFSAVVSGESLRPYKSTLSDDDSSSSDREVDRDDLIDLLES</sequence>
<dbReference type="SUPFAM" id="SSF56672">
    <property type="entry name" value="DNA/RNA polymerases"/>
    <property type="match status" value="1"/>
</dbReference>
<keyword evidence="11" id="KW-0511">Multifunctional enzyme</keyword>
<dbReference type="SUPFAM" id="SSF57756">
    <property type="entry name" value="Retrovirus zinc finger-like domains"/>
    <property type="match status" value="1"/>
</dbReference>
<dbReference type="SUPFAM" id="SSF53098">
    <property type="entry name" value="Ribonuclease H-like"/>
    <property type="match status" value="1"/>
</dbReference>
<feature type="compositionally biased region" description="Basic and acidic residues" evidence="13">
    <location>
        <begin position="1328"/>
        <end position="1338"/>
    </location>
</feature>
<keyword evidence="10" id="KW-0238">DNA-binding</keyword>
<dbReference type="Pfam" id="PF00665">
    <property type="entry name" value="rve"/>
    <property type="match status" value="1"/>
</dbReference>
<feature type="domain" description="Peptidase A2" evidence="15">
    <location>
        <begin position="318"/>
        <end position="355"/>
    </location>
</feature>
<evidence type="ECO:0000256" key="4">
    <source>
        <dbReference type="ARBA" id="ARBA00022695"/>
    </source>
</evidence>
<dbReference type="PROSITE" id="PS50158">
    <property type="entry name" value="ZF_CCHC"/>
    <property type="match status" value="1"/>
</dbReference>
<accession>A0AAV1LNW0</accession>
<feature type="domain" description="Reverse transcriptase" evidence="16">
    <location>
        <begin position="553"/>
        <end position="731"/>
    </location>
</feature>
<evidence type="ECO:0000256" key="6">
    <source>
        <dbReference type="ARBA" id="ARBA00022750"/>
    </source>
</evidence>
<evidence type="ECO:0000313" key="18">
    <source>
        <dbReference type="EMBL" id="CAK1597155.1"/>
    </source>
</evidence>
<keyword evidence="7" id="KW-0255">Endonuclease</keyword>
<keyword evidence="3" id="KW-0808">Transferase</keyword>
<dbReference type="CDD" id="cd01647">
    <property type="entry name" value="RT_LTR"/>
    <property type="match status" value="1"/>
</dbReference>
<dbReference type="InterPro" id="IPR001878">
    <property type="entry name" value="Znf_CCHC"/>
</dbReference>
<evidence type="ECO:0000256" key="3">
    <source>
        <dbReference type="ARBA" id="ARBA00022679"/>
    </source>
</evidence>
<dbReference type="GO" id="GO:0008270">
    <property type="term" value="F:zinc ion binding"/>
    <property type="evidence" value="ECO:0007669"/>
    <property type="project" value="UniProtKB-KW"/>
</dbReference>
<feature type="region of interest" description="Disordered" evidence="13">
    <location>
        <begin position="1316"/>
        <end position="1344"/>
    </location>
</feature>
<evidence type="ECO:0000256" key="10">
    <source>
        <dbReference type="ARBA" id="ARBA00023125"/>
    </source>
</evidence>
<dbReference type="InterPro" id="IPR043128">
    <property type="entry name" value="Rev_trsase/Diguanyl_cyclase"/>
</dbReference>
<dbReference type="FunFam" id="3.10.10.10:FF:000007">
    <property type="entry name" value="Retrovirus-related Pol polyprotein from transposon 17.6-like Protein"/>
    <property type="match status" value="1"/>
</dbReference>
<proteinExistence type="predicted"/>
<reference evidence="18 19" key="1">
    <citation type="submission" date="2023-11" db="EMBL/GenBank/DDBJ databases">
        <authorList>
            <person name="Hedman E."/>
            <person name="Englund M."/>
            <person name="Stromberg M."/>
            <person name="Nyberg Akerstrom W."/>
            <person name="Nylinder S."/>
            <person name="Jareborg N."/>
            <person name="Kallberg Y."/>
            <person name="Kronander E."/>
        </authorList>
    </citation>
    <scope>NUCLEOTIDE SEQUENCE [LARGE SCALE GENOMIC DNA]</scope>
</reference>
<dbReference type="Pfam" id="PF00078">
    <property type="entry name" value="RVT_1"/>
    <property type="match status" value="1"/>
</dbReference>
<evidence type="ECO:0000256" key="2">
    <source>
        <dbReference type="ARBA" id="ARBA00022670"/>
    </source>
</evidence>
<dbReference type="GO" id="GO:0004519">
    <property type="term" value="F:endonuclease activity"/>
    <property type="evidence" value="ECO:0007669"/>
    <property type="project" value="UniProtKB-KW"/>
</dbReference>
<dbReference type="InterPro" id="IPR036397">
    <property type="entry name" value="RNaseH_sf"/>
</dbReference>
<evidence type="ECO:0000259" key="14">
    <source>
        <dbReference type="PROSITE" id="PS50158"/>
    </source>
</evidence>